<dbReference type="GO" id="GO:0016491">
    <property type="term" value="F:oxidoreductase activity"/>
    <property type="evidence" value="ECO:0007669"/>
    <property type="project" value="UniProtKB-KW"/>
</dbReference>
<name>V4CGH5_LOTGI</name>
<accession>V4CGH5</accession>
<dbReference type="KEGG" id="lgi:LOTGIDRAFT_207716"/>
<dbReference type="InterPro" id="IPR036291">
    <property type="entry name" value="NAD(P)-bd_dom_sf"/>
</dbReference>
<gene>
    <name evidence="2" type="ORF">LOTGIDRAFT_207716</name>
</gene>
<evidence type="ECO:0000313" key="3">
    <source>
        <dbReference type="Proteomes" id="UP000030746"/>
    </source>
</evidence>
<dbReference type="OrthoDB" id="47007at2759"/>
<evidence type="ECO:0000313" key="2">
    <source>
        <dbReference type="EMBL" id="ESP01190.1"/>
    </source>
</evidence>
<dbReference type="InterPro" id="IPR020904">
    <property type="entry name" value="Sc_DH/Rdtase_CS"/>
</dbReference>
<dbReference type="PRINTS" id="PR00080">
    <property type="entry name" value="SDRFAMILY"/>
</dbReference>
<dbReference type="EMBL" id="KB200522">
    <property type="protein sequence ID" value="ESP01190.1"/>
    <property type="molecule type" value="Genomic_DNA"/>
</dbReference>
<dbReference type="PANTHER" id="PTHR43975">
    <property type="entry name" value="ZGC:101858"/>
    <property type="match status" value="1"/>
</dbReference>
<dbReference type="PRINTS" id="PR00081">
    <property type="entry name" value="GDHRDH"/>
</dbReference>
<protein>
    <submittedName>
        <fullName evidence="2">Uncharacterized protein</fullName>
    </submittedName>
</protein>
<dbReference type="Pfam" id="PF13561">
    <property type="entry name" value="adh_short_C2"/>
    <property type="match status" value="1"/>
</dbReference>
<dbReference type="GeneID" id="20246016"/>
<evidence type="ECO:0000256" key="1">
    <source>
        <dbReference type="ARBA" id="ARBA00023002"/>
    </source>
</evidence>
<reference evidence="2 3" key="1">
    <citation type="journal article" date="2013" name="Nature">
        <title>Insights into bilaterian evolution from three spiralian genomes.</title>
        <authorList>
            <person name="Simakov O."/>
            <person name="Marletaz F."/>
            <person name="Cho S.J."/>
            <person name="Edsinger-Gonzales E."/>
            <person name="Havlak P."/>
            <person name="Hellsten U."/>
            <person name="Kuo D.H."/>
            <person name="Larsson T."/>
            <person name="Lv J."/>
            <person name="Arendt D."/>
            <person name="Savage R."/>
            <person name="Osoegawa K."/>
            <person name="de Jong P."/>
            <person name="Grimwood J."/>
            <person name="Chapman J.A."/>
            <person name="Shapiro H."/>
            <person name="Aerts A."/>
            <person name="Otillar R.P."/>
            <person name="Terry A.Y."/>
            <person name="Boore J.L."/>
            <person name="Grigoriev I.V."/>
            <person name="Lindberg D.R."/>
            <person name="Seaver E.C."/>
            <person name="Weisblat D.A."/>
            <person name="Putnam N.H."/>
            <person name="Rokhsar D.S."/>
        </authorList>
    </citation>
    <scope>NUCLEOTIDE SEQUENCE [LARGE SCALE GENOMIC DNA]</scope>
</reference>
<dbReference type="SUPFAM" id="SSF51735">
    <property type="entry name" value="NAD(P)-binding Rossmann-fold domains"/>
    <property type="match status" value="1"/>
</dbReference>
<keyword evidence="3" id="KW-1185">Reference proteome</keyword>
<dbReference type="InterPro" id="IPR002347">
    <property type="entry name" value="SDR_fam"/>
</dbReference>
<dbReference type="HOGENOM" id="CLU_010194_1_0_1"/>
<dbReference type="FunFam" id="3.40.50.720:FF:000084">
    <property type="entry name" value="Short-chain dehydrogenase reductase"/>
    <property type="match status" value="1"/>
</dbReference>
<proteinExistence type="predicted"/>
<keyword evidence="1" id="KW-0560">Oxidoreductase</keyword>
<dbReference type="PANTHER" id="PTHR43975:SF2">
    <property type="entry name" value="EG:BACR7A4.14 PROTEIN-RELATED"/>
    <property type="match status" value="1"/>
</dbReference>
<dbReference type="STRING" id="225164.V4CGH5"/>
<dbReference type="OMA" id="DAVFPGM"/>
<dbReference type="CTD" id="20246016"/>
<organism evidence="2 3">
    <name type="scientific">Lottia gigantea</name>
    <name type="common">Giant owl limpet</name>
    <dbReference type="NCBI Taxonomy" id="225164"/>
    <lineage>
        <taxon>Eukaryota</taxon>
        <taxon>Metazoa</taxon>
        <taxon>Spiralia</taxon>
        <taxon>Lophotrochozoa</taxon>
        <taxon>Mollusca</taxon>
        <taxon>Gastropoda</taxon>
        <taxon>Patellogastropoda</taxon>
        <taxon>Lottioidea</taxon>
        <taxon>Lottiidae</taxon>
        <taxon>Lottia</taxon>
    </lineage>
</organism>
<dbReference type="AlphaFoldDB" id="V4CGH5"/>
<dbReference type="Proteomes" id="UP000030746">
    <property type="component" value="Unassembled WGS sequence"/>
</dbReference>
<sequence>MASLANKVILITGSSAGIGAGIAVHLSTYKPRLVLTGRDSDNLKKIAGKCQATGLPANQIFTVPADIHNENDLKRLIYETTKHFNQLDVLVNNAGISNYKTTQQTETPIFDEIMSVNLRAPFILSRLAIPHLIKTKGTIINISSALSQRGIPQASAYCMSKAAIDHFTRVLAIELGPHRVRVNTVSPGFTKSELQIRAGMPREQLEEYTKAQAHLTCLGRAGEPLDIAKCVKFLASDESEYITGENILVDGGRNIAIPKMNIGK</sequence>
<dbReference type="PROSITE" id="PS00061">
    <property type="entry name" value="ADH_SHORT"/>
    <property type="match status" value="1"/>
</dbReference>
<dbReference type="RefSeq" id="XP_009048133.1">
    <property type="nucleotide sequence ID" value="XM_009049885.1"/>
</dbReference>
<dbReference type="Gene3D" id="3.40.50.720">
    <property type="entry name" value="NAD(P)-binding Rossmann-like Domain"/>
    <property type="match status" value="1"/>
</dbReference>